<proteinExistence type="predicted"/>
<dbReference type="AlphaFoldDB" id="A0A804QYD6"/>
<evidence type="ECO:0000256" key="1">
    <source>
        <dbReference type="SAM" id="MobiDB-lite"/>
    </source>
</evidence>
<name>A0A804QYD6_MAIZE</name>
<dbReference type="InParanoid" id="A0A804QYD6"/>
<dbReference type="Gramene" id="Zm00001eb364570_T001">
    <property type="protein sequence ID" value="Zm00001eb364570_P001"/>
    <property type="gene ID" value="Zm00001eb364570"/>
</dbReference>
<accession>A0A804QYD6</accession>
<feature type="region of interest" description="Disordered" evidence="1">
    <location>
        <begin position="44"/>
        <end position="90"/>
    </location>
</feature>
<reference evidence="3" key="1">
    <citation type="journal article" date="2009" name="Science">
        <title>The B73 maize genome: complexity, diversity, and dynamics.</title>
        <authorList>
            <person name="Schnable P.S."/>
            <person name="Ware D."/>
            <person name="Fulton R.S."/>
            <person name="Stein J.C."/>
            <person name="Wei F."/>
            <person name="Pasternak S."/>
            <person name="Liang C."/>
            <person name="Zhang J."/>
            <person name="Fulton L."/>
            <person name="Graves T.A."/>
            <person name="Minx P."/>
            <person name="Reily A.D."/>
            <person name="Courtney L."/>
            <person name="Kruchowski S.S."/>
            <person name="Tomlinson C."/>
            <person name="Strong C."/>
            <person name="Delehaunty K."/>
            <person name="Fronick C."/>
            <person name="Courtney B."/>
            <person name="Rock S.M."/>
            <person name="Belter E."/>
            <person name="Du F."/>
            <person name="Kim K."/>
            <person name="Abbott R.M."/>
            <person name="Cotton M."/>
            <person name="Levy A."/>
            <person name="Marchetto P."/>
            <person name="Ochoa K."/>
            <person name="Jackson S.M."/>
            <person name="Gillam B."/>
            <person name="Chen W."/>
            <person name="Yan L."/>
            <person name="Higginbotham J."/>
            <person name="Cardenas M."/>
            <person name="Waligorski J."/>
            <person name="Applebaum E."/>
            <person name="Phelps L."/>
            <person name="Falcone J."/>
            <person name="Kanchi K."/>
            <person name="Thane T."/>
            <person name="Scimone A."/>
            <person name="Thane N."/>
            <person name="Henke J."/>
            <person name="Wang T."/>
            <person name="Ruppert J."/>
            <person name="Shah N."/>
            <person name="Rotter K."/>
            <person name="Hodges J."/>
            <person name="Ingenthron E."/>
            <person name="Cordes M."/>
            <person name="Kohlberg S."/>
            <person name="Sgro J."/>
            <person name="Delgado B."/>
            <person name="Mead K."/>
            <person name="Chinwalla A."/>
            <person name="Leonard S."/>
            <person name="Crouse K."/>
            <person name="Collura K."/>
            <person name="Kudrna D."/>
            <person name="Currie J."/>
            <person name="He R."/>
            <person name="Angelova A."/>
            <person name="Rajasekar S."/>
            <person name="Mueller T."/>
            <person name="Lomeli R."/>
            <person name="Scara G."/>
            <person name="Ko A."/>
            <person name="Delaney K."/>
            <person name="Wissotski M."/>
            <person name="Lopez G."/>
            <person name="Campos D."/>
            <person name="Braidotti M."/>
            <person name="Ashley E."/>
            <person name="Golser W."/>
            <person name="Kim H."/>
            <person name="Lee S."/>
            <person name="Lin J."/>
            <person name="Dujmic Z."/>
            <person name="Kim W."/>
            <person name="Talag J."/>
            <person name="Zuccolo A."/>
            <person name="Fan C."/>
            <person name="Sebastian A."/>
            <person name="Kramer M."/>
            <person name="Spiegel L."/>
            <person name="Nascimento L."/>
            <person name="Zutavern T."/>
            <person name="Miller B."/>
            <person name="Ambroise C."/>
            <person name="Muller S."/>
            <person name="Spooner W."/>
            <person name="Narechania A."/>
            <person name="Ren L."/>
            <person name="Wei S."/>
            <person name="Kumari S."/>
            <person name="Faga B."/>
            <person name="Levy M.J."/>
            <person name="McMahan L."/>
            <person name="Van Buren P."/>
            <person name="Vaughn M.W."/>
            <person name="Ying K."/>
            <person name="Yeh C.-T."/>
            <person name="Emrich S.J."/>
            <person name="Jia Y."/>
            <person name="Kalyanaraman A."/>
            <person name="Hsia A.-P."/>
            <person name="Barbazuk W.B."/>
            <person name="Baucom R.S."/>
            <person name="Brutnell T.P."/>
            <person name="Carpita N.C."/>
            <person name="Chaparro C."/>
            <person name="Chia J.-M."/>
            <person name="Deragon J.-M."/>
            <person name="Estill J.C."/>
            <person name="Fu Y."/>
            <person name="Jeddeloh J.A."/>
            <person name="Han Y."/>
            <person name="Lee H."/>
            <person name="Li P."/>
            <person name="Lisch D.R."/>
            <person name="Liu S."/>
            <person name="Liu Z."/>
            <person name="Nagel D.H."/>
            <person name="McCann M.C."/>
            <person name="SanMiguel P."/>
            <person name="Myers A.M."/>
            <person name="Nettleton D."/>
            <person name="Nguyen J."/>
            <person name="Penning B.W."/>
            <person name="Ponnala L."/>
            <person name="Schneider K.L."/>
            <person name="Schwartz D.C."/>
            <person name="Sharma A."/>
            <person name="Soderlund C."/>
            <person name="Springer N.M."/>
            <person name="Sun Q."/>
            <person name="Wang H."/>
            <person name="Waterman M."/>
            <person name="Westerman R."/>
            <person name="Wolfgruber T.K."/>
            <person name="Yang L."/>
            <person name="Yu Y."/>
            <person name="Zhang L."/>
            <person name="Zhou S."/>
            <person name="Zhu Q."/>
            <person name="Bennetzen J.L."/>
            <person name="Dawe R.K."/>
            <person name="Jiang J."/>
            <person name="Jiang N."/>
            <person name="Presting G.G."/>
            <person name="Wessler S.R."/>
            <person name="Aluru S."/>
            <person name="Martienssen R.A."/>
            <person name="Clifton S.W."/>
            <person name="McCombie W.R."/>
            <person name="Wing R.A."/>
            <person name="Wilson R.K."/>
        </authorList>
    </citation>
    <scope>NUCLEOTIDE SEQUENCE [LARGE SCALE GENOMIC DNA]</scope>
    <source>
        <strain evidence="3">cv. B73</strain>
    </source>
</reference>
<reference evidence="2" key="3">
    <citation type="submission" date="2021-05" db="UniProtKB">
        <authorList>
            <consortium name="EnsemblPlants"/>
        </authorList>
    </citation>
    <scope>IDENTIFICATION</scope>
    <source>
        <strain evidence="2">cv. B73</strain>
    </source>
</reference>
<sequence length="90" mass="9663">MEAIQNTLQDPCAVAVVETTPDGTRKLLGDISTHWHWQTCQLGSSSWAPTRTGQRLSRSPQSLPSSPVEEISPGRSRQGRRSSAAGASGF</sequence>
<dbReference type="EnsemblPlants" id="Zm00001eb364570_T001">
    <property type="protein sequence ID" value="Zm00001eb364570_P001"/>
    <property type="gene ID" value="Zm00001eb364570"/>
</dbReference>
<organism evidence="2 3">
    <name type="scientific">Zea mays</name>
    <name type="common">Maize</name>
    <dbReference type="NCBI Taxonomy" id="4577"/>
    <lineage>
        <taxon>Eukaryota</taxon>
        <taxon>Viridiplantae</taxon>
        <taxon>Streptophyta</taxon>
        <taxon>Embryophyta</taxon>
        <taxon>Tracheophyta</taxon>
        <taxon>Spermatophyta</taxon>
        <taxon>Magnoliopsida</taxon>
        <taxon>Liliopsida</taxon>
        <taxon>Poales</taxon>
        <taxon>Poaceae</taxon>
        <taxon>PACMAD clade</taxon>
        <taxon>Panicoideae</taxon>
        <taxon>Andropogonodae</taxon>
        <taxon>Andropogoneae</taxon>
        <taxon>Tripsacinae</taxon>
        <taxon>Zea</taxon>
    </lineage>
</organism>
<feature type="compositionally biased region" description="Low complexity" evidence="1">
    <location>
        <begin position="54"/>
        <end position="67"/>
    </location>
</feature>
<keyword evidence="3" id="KW-1185">Reference proteome</keyword>
<reference evidence="2" key="2">
    <citation type="submission" date="2019-07" db="EMBL/GenBank/DDBJ databases">
        <authorList>
            <person name="Seetharam A."/>
            <person name="Woodhouse M."/>
            <person name="Cannon E."/>
        </authorList>
    </citation>
    <scope>NUCLEOTIDE SEQUENCE [LARGE SCALE GENOMIC DNA]</scope>
    <source>
        <strain evidence="2">cv. B73</strain>
    </source>
</reference>
<protein>
    <submittedName>
        <fullName evidence="2">Uncharacterized protein</fullName>
    </submittedName>
</protein>
<feature type="compositionally biased region" description="Low complexity" evidence="1">
    <location>
        <begin position="81"/>
        <end position="90"/>
    </location>
</feature>
<dbReference type="Proteomes" id="UP000007305">
    <property type="component" value="Chromosome 8"/>
</dbReference>
<evidence type="ECO:0000313" key="2">
    <source>
        <dbReference type="EnsemblPlants" id="Zm00001eb364570_P001"/>
    </source>
</evidence>
<evidence type="ECO:0000313" key="3">
    <source>
        <dbReference type="Proteomes" id="UP000007305"/>
    </source>
</evidence>
<feature type="compositionally biased region" description="Polar residues" evidence="1">
    <location>
        <begin position="44"/>
        <end position="53"/>
    </location>
</feature>